<accession>A0A557RJP1</accession>
<dbReference type="EMBL" id="VMKP01000002">
    <property type="protein sequence ID" value="TVO65384.1"/>
    <property type="molecule type" value="Genomic_DNA"/>
</dbReference>
<dbReference type="Pfam" id="PF17131">
    <property type="entry name" value="LolA_like"/>
    <property type="match status" value="1"/>
</dbReference>
<dbReference type="Proteomes" id="UP000316688">
    <property type="component" value="Unassembled WGS sequence"/>
</dbReference>
<dbReference type="AlphaFoldDB" id="A0A557RJP1"/>
<organism evidence="3 4">
    <name type="scientific">Spiribacter aquaticus</name>
    <dbReference type="NCBI Taxonomy" id="1935996"/>
    <lineage>
        <taxon>Bacteria</taxon>
        <taxon>Pseudomonadati</taxon>
        <taxon>Pseudomonadota</taxon>
        <taxon>Gammaproteobacteria</taxon>
        <taxon>Chromatiales</taxon>
        <taxon>Ectothiorhodospiraceae</taxon>
        <taxon>Spiribacter</taxon>
    </lineage>
</organism>
<evidence type="ECO:0000256" key="1">
    <source>
        <dbReference type="SAM" id="SignalP"/>
    </source>
</evidence>
<dbReference type="InterPro" id="IPR033399">
    <property type="entry name" value="TP_0789-like"/>
</dbReference>
<feature type="signal peptide" evidence="1">
    <location>
        <begin position="1"/>
        <end position="22"/>
    </location>
</feature>
<keyword evidence="1" id="KW-0732">Signal</keyword>
<name>A0A557RJP1_9GAMM</name>
<dbReference type="CDD" id="cd16329">
    <property type="entry name" value="LolA_like"/>
    <property type="match status" value="1"/>
</dbReference>
<dbReference type="Gene3D" id="2.50.20.10">
    <property type="entry name" value="Lipoprotein localisation LolA/LolB/LppX"/>
    <property type="match status" value="1"/>
</dbReference>
<gene>
    <name evidence="3" type="ORF">FPL11_04700</name>
</gene>
<proteinExistence type="predicted"/>
<evidence type="ECO:0000313" key="3">
    <source>
        <dbReference type="EMBL" id="TVO65384.1"/>
    </source>
</evidence>
<keyword evidence="3" id="KW-0449">Lipoprotein</keyword>
<feature type="domain" description="Uncharacterized protein TP-0789" evidence="2">
    <location>
        <begin position="76"/>
        <end position="255"/>
    </location>
</feature>
<evidence type="ECO:0000313" key="4">
    <source>
        <dbReference type="Proteomes" id="UP000316688"/>
    </source>
</evidence>
<evidence type="ECO:0000259" key="2">
    <source>
        <dbReference type="Pfam" id="PF17131"/>
    </source>
</evidence>
<keyword evidence="4" id="KW-1185">Reference proteome</keyword>
<protein>
    <submittedName>
        <fullName evidence="3">Outer membrane lipoprotein-sorting protein</fullName>
    </submittedName>
</protein>
<sequence length="265" mass="29969">MTPALRLALVLTAGLLTGAAQAQMTDATAIVEAANKASYYAGDDGRSAARMMIVDGDGNRQRRQFTLLRQDVADGGDQRYLVVFSRPADIRGTVFRVEKHVGESDDRWLYLPALDLVKRIAAGDKRTSFVGSHFYYEDISGRGVGEDRHALIETTDDAYIIESTPRDPAAVAFARYRTRIDRDTLLPMRTEYEREDGEVYRRMEITEVETIDGYPTGTETRMTDLDSGGYTVTQFRYSEYDIGLPADIFSERSLRNPPREWLRRN</sequence>
<feature type="chain" id="PRO_5021699842" evidence="1">
    <location>
        <begin position="23"/>
        <end position="265"/>
    </location>
</feature>
<comment type="caution">
    <text evidence="3">The sequence shown here is derived from an EMBL/GenBank/DDBJ whole genome shotgun (WGS) entry which is preliminary data.</text>
</comment>
<dbReference type="RefSeq" id="WP_110883038.1">
    <property type="nucleotide sequence ID" value="NZ_VMKP01000002.1"/>
</dbReference>
<reference evidence="3 4" key="1">
    <citation type="submission" date="2019-07" db="EMBL/GenBank/DDBJ databases">
        <title>Reclasification of Spiribacter aquaticus.</title>
        <authorList>
            <person name="Leon M.J."/>
            <person name="Sanchez-Porro C."/>
            <person name="Ventosa A."/>
        </authorList>
    </citation>
    <scope>NUCLEOTIDE SEQUENCE [LARGE SCALE GENOMIC DNA]</scope>
    <source>
        <strain evidence="3 4">SP30</strain>
    </source>
</reference>